<name>A0A225D5H4_9BACT</name>
<dbReference type="CDD" id="cd07814">
    <property type="entry name" value="SRPBCC_CalC_Aha1-like"/>
    <property type="match status" value="1"/>
</dbReference>
<gene>
    <name evidence="3" type="ORF">FRUB_09383</name>
</gene>
<comment type="caution">
    <text evidence="3">The sequence shown here is derived from an EMBL/GenBank/DDBJ whole genome shotgun (WGS) entry which is preliminary data.</text>
</comment>
<dbReference type="InterPro" id="IPR023393">
    <property type="entry name" value="START-like_dom_sf"/>
</dbReference>
<proteinExistence type="inferred from homology"/>
<organism evidence="3 4">
    <name type="scientific">Fimbriiglobus ruber</name>
    <dbReference type="NCBI Taxonomy" id="1908690"/>
    <lineage>
        <taxon>Bacteria</taxon>
        <taxon>Pseudomonadati</taxon>
        <taxon>Planctomycetota</taxon>
        <taxon>Planctomycetia</taxon>
        <taxon>Gemmatales</taxon>
        <taxon>Gemmataceae</taxon>
        <taxon>Fimbriiglobus</taxon>
    </lineage>
</organism>
<dbReference type="RefSeq" id="WP_088259765.1">
    <property type="nucleotide sequence ID" value="NZ_NIDE01000017.1"/>
</dbReference>
<evidence type="ECO:0000256" key="1">
    <source>
        <dbReference type="ARBA" id="ARBA00006817"/>
    </source>
</evidence>
<evidence type="ECO:0000313" key="3">
    <source>
        <dbReference type="EMBL" id="OWK36820.1"/>
    </source>
</evidence>
<dbReference type="SUPFAM" id="SSF55961">
    <property type="entry name" value="Bet v1-like"/>
    <property type="match status" value="1"/>
</dbReference>
<dbReference type="InterPro" id="IPR013538">
    <property type="entry name" value="ASHA1/2-like_C"/>
</dbReference>
<dbReference type="Gene3D" id="3.30.530.20">
    <property type="match status" value="1"/>
</dbReference>
<dbReference type="AlphaFoldDB" id="A0A225D5H4"/>
<evidence type="ECO:0000313" key="4">
    <source>
        <dbReference type="Proteomes" id="UP000214646"/>
    </source>
</evidence>
<dbReference type="OrthoDB" id="190358at2"/>
<dbReference type="Pfam" id="PF08327">
    <property type="entry name" value="AHSA1"/>
    <property type="match status" value="1"/>
</dbReference>
<dbReference type="Proteomes" id="UP000214646">
    <property type="component" value="Unassembled WGS sequence"/>
</dbReference>
<comment type="similarity">
    <text evidence="1">Belongs to the AHA1 family.</text>
</comment>
<feature type="domain" description="Activator of Hsp90 ATPase homologue 1/2-like C-terminal" evidence="2">
    <location>
        <begin position="14"/>
        <end position="148"/>
    </location>
</feature>
<dbReference type="EMBL" id="NIDE01000017">
    <property type="protein sequence ID" value="OWK36820.1"/>
    <property type="molecule type" value="Genomic_DNA"/>
</dbReference>
<reference evidence="4" key="1">
    <citation type="submission" date="2017-06" db="EMBL/GenBank/DDBJ databases">
        <title>Genome analysis of Fimbriiglobus ruber SP5, the first member of the order Planctomycetales with confirmed chitinolytic capability.</title>
        <authorList>
            <person name="Ravin N.V."/>
            <person name="Rakitin A.L."/>
            <person name="Ivanova A.A."/>
            <person name="Beletsky A.V."/>
            <person name="Kulichevskaya I.S."/>
            <person name="Mardanov A.V."/>
            <person name="Dedysh S.N."/>
        </authorList>
    </citation>
    <scope>NUCLEOTIDE SEQUENCE [LARGE SCALE GENOMIC DNA]</scope>
    <source>
        <strain evidence="4">SP5</strain>
    </source>
</reference>
<keyword evidence="4" id="KW-1185">Reference proteome</keyword>
<accession>A0A225D5H4</accession>
<evidence type="ECO:0000259" key="2">
    <source>
        <dbReference type="Pfam" id="PF08327"/>
    </source>
</evidence>
<sequence>MDSRVEARVSHRFKATAERVYDAWLAPEQVRVWMAAALKSFGLAADIRRIEIDARVGGKFFFSDMRGETEARHWGTYLELDRPRKIVFTWIIDESGETNPSVVTLTIQPEAEGCLATIVHEMDAKWVEYVSRTEDGWGRMLHQIENLLA</sequence>
<protein>
    <recommendedName>
        <fullName evidence="2">Activator of Hsp90 ATPase homologue 1/2-like C-terminal domain-containing protein</fullName>
    </recommendedName>
</protein>